<name>A0A1H6F0F0_9ACTN</name>
<evidence type="ECO:0000313" key="1">
    <source>
        <dbReference type="EMBL" id="SEH03627.1"/>
    </source>
</evidence>
<dbReference type="Gene3D" id="3.80.10.10">
    <property type="entry name" value="Ribonuclease Inhibitor"/>
    <property type="match status" value="1"/>
</dbReference>
<dbReference type="AlphaFoldDB" id="A0A1H6F0F0"/>
<dbReference type="Proteomes" id="UP000236732">
    <property type="component" value="Unassembled WGS sequence"/>
</dbReference>
<reference evidence="1 2" key="1">
    <citation type="submission" date="2016-10" db="EMBL/GenBank/DDBJ databases">
        <authorList>
            <person name="de Groot N.N."/>
        </authorList>
    </citation>
    <scope>NUCLEOTIDE SEQUENCE [LARGE SCALE GENOMIC DNA]</scope>
    <source>
        <strain evidence="1 2">CGMCC 4.7037</strain>
    </source>
</reference>
<proteinExistence type="predicted"/>
<dbReference type="InterPro" id="IPR032675">
    <property type="entry name" value="LRR_dom_sf"/>
</dbReference>
<keyword evidence="2" id="KW-1185">Reference proteome</keyword>
<dbReference type="OrthoDB" id="9781345at2"/>
<dbReference type="RefSeq" id="WP_103964587.1">
    <property type="nucleotide sequence ID" value="NZ_FNVT01000040.1"/>
</dbReference>
<dbReference type="EMBL" id="FNVT01000040">
    <property type="protein sequence ID" value="SEH03627.1"/>
    <property type="molecule type" value="Genomic_DNA"/>
</dbReference>
<protein>
    <submittedName>
        <fullName evidence="1">Leucine Rich repeat-containing protein</fullName>
    </submittedName>
</protein>
<gene>
    <name evidence="1" type="ORF">SAMN05444920_14041</name>
</gene>
<dbReference type="SUPFAM" id="SSF52047">
    <property type="entry name" value="RNI-like"/>
    <property type="match status" value="1"/>
</dbReference>
<sequence length="337" mass="37109">MTWGYARHYRHYPDGAEHPTSFAGSAIVDFGGDEPDGRRSDETVAWRISIGPQADDDYDEDLWDALAEAAGDRTHPIFRAVFEGFLDVVPPDSVEALVVGRWGPELEEDEAPIQILREAAERLTKLKAMFVGEQAGINQWYDAHAKELLAAYPQLEILRIRGGMGDSTGLRHPLTHTSLRHLAIESGELSRDTVAAILESDLPALEHLELWFGDELHGGPTVDDLAPILSGARWPRLRYLGLRNAEIADEIAMAVATAPVVTALETLDLSLGTLSDTGAEALLTGQPLTHLRKLDLHHHFLSQATQTRLLNELPGIVDVSDGQGDDVRHRYTMSSRL</sequence>
<evidence type="ECO:0000313" key="2">
    <source>
        <dbReference type="Proteomes" id="UP000236732"/>
    </source>
</evidence>
<organism evidence="1 2">
    <name type="scientific">Nonomuraea solani</name>
    <dbReference type="NCBI Taxonomy" id="1144553"/>
    <lineage>
        <taxon>Bacteria</taxon>
        <taxon>Bacillati</taxon>
        <taxon>Actinomycetota</taxon>
        <taxon>Actinomycetes</taxon>
        <taxon>Streptosporangiales</taxon>
        <taxon>Streptosporangiaceae</taxon>
        <taxon>Nonomuraea</taxon>
    </lineage>
</organism>
<accession>A0A1H6F0F0</accession>